<sequence length="160" mass="17863">MRTILKISYDLRNIVQWPKTRGVICTTITRRVEHLEFDKVAQALKITKLKRRVKKLERRNKGMMIVEMDHDVDVVLKDDKEVVDEAKEEDKTEPAEVQEVVDVVTTAKLITKVVIAASETVTAATAIITAAEAQVPTTTTSVTLTAAPARVTAAPSRRRK</sequence>
<organism evidence="2">
    <name type="scientific">Tanacetum cinerariifolium</name>
    <name type="common">Dalmatian daisy</name>
    <name type="synonym">Chrysanthemum cinerariifolium</name>
    <dbReference type="NCBI Taxonomy" id="118510"/>
    <lineage>
        <taxon>Eukaryota</taxon>
        <taxon>Viridiplantae</taxon>
        <taxon>Streptophyta</taxon>
        <taxon>Embryophyta</taxon>
        <taxon>Tracheophyta</taxon>
        <taxon>Spermatophyta</taxon>
        <taxon>Magnoliopsida</taxon>
        <taxon>eudicotyledons</taxon>
        <taxon>Gunneridae</taxon>
        <taxon>Pentapetalae</taxon>
        <taxon>asterids</taxon>
        <taxon>campanulids</taxon>
        <taxon>Asterales</taxon>
        <taxon>Asteraceae</taxon>
        <taxon>Asteroideae</taxon>
        <taxon>Anthemideae</taxon>
        <taxon>Anthemidinae</taxon>
        <taxon>Tanacetum</taxon>
    </lineage>
</organism>
<dbReference type="EMBL" id="BKCJ010006412">
    <property type="protein sequence ID" value="GEU72015.1"/>
    <property type="molecule type" value="Genomic_DNA"/>
</dbReference>
<comment type="caution">
    <text evidence="2">The sequence shown here is derived from an EMBL/GenBank/DDBJ whole genome shotgun (WGS) entry which is preliminary data.</text>
</comment>
<reference evidence="2" key="1">
    <citation type="journal article" date="2019" name="Sci. Rep.">
        <title>Draft genome of Tanacetum cinerariifolium, the natural source of mosquito coil.</title>
        <authorList>
            <person name="Yamashiro T."/>
            <person name="Shiraishi A."/>
            <person name="Satake H."/>
            <person name="Nakayama K."/>
        </authorList>
    </citation>
    <scope>NUCLEOTIDE SEQUENCE</scope>
</reference>
<evidence type="ECO:0000313" key="2">
    <source>
        <dbReference type="EMBL" id="GEU72015.1"/>
    </source>
</evidence>
<keyword evidence="1" id="KW-0175">Coiled coil</keyword>
<evidence type="ECO:0000256" key="1">
    <source>
        <dbReference type="SAM" id="Coils"/>
    </source>
</evidence>
<protein>
    <submittedName>
        <fullName evidence="2">Uncharacterized protein</fullName>
    </submittedName>
</protein>
<accession>A0A6L2MIG1</accession>
<name>A0A6L2MIG1_TANCI</name>
<dbReference type="AlphaFoldDB" id="A0A6L2MIG1"/>
<feature type="coiled-coil region" evidence="1">
    <location>
        <begin position="39"/>
        <end position="66"/>
    </location>
</feature>
<proteinExistence type="predicted"/>
<gene>
    <name evidence="2" type="ORF">Tci_043993</name>
</gene>